<proteinExistence type="predicted"/>
<feature type="signal peptide" evidence="1">
    <location>
        <begin position="1"/>
        <end position="38"/>
    </location>
</feature>
<name>A0A931FHJ4_9BACT</name>
<gene>
    <name evidence="2" type="ORF">I2I01_05775</name>
</gene>
<dbReference type="NCBIfam" id="TIGR04183">
    <property type="entry name" value="Por_Secre_tail"/>
    <property type="match status" value="1"/>
</dbReference>
<dbReference type="RefSeq" id="WP_196285449.1">
    <property type="nucleotide sequence ID" value="NZ_JADQDP010000001.1"/>
</dbReference>
<keyword evidence="3" id="KW-1185">Reference proteome</keyword>
<feature type="chain" id="PRO_5038024600" evidence="1">
    <location>
        <begin position="39"/>
        <end position="786"/>
    </location>
</feature>
<dbReference type="EMBL" id="JADQDP010000001">
    <property type="protein sequence ID" value="MBF9141132.1"/>
    <property type="molecule type" value="Genomic_DNA"/>
</dbReference>
<comment type="caution">
    <text evidence="2">The sequence shown here is derived from an EMBL/GenBank/DDBJ whole genome shotgun (WGS) entry which is preliminary data.</text>
</comment>
<keyword evidence="1" id="KW-0732">Signal</keyword>
<dbReference type="InterPro" id="IPR026444">
    <property type="entry name" value="Secre_tail"/>
</dbReference>
<sequence>MKHLVFSSGRPCSGVAAGGRLLLAVLVALLLGAGTATAQITADYHDGNPADWANFTTIYPIHAYSLDLANAAGNVDNQFTQGSKDGNLLTDWHWSNGSANAKGDITNAGALLTGPNNTIMRFFGDRTSDNGDASIGFWFFTTPVSVNANGNFNGVHANGDLLILSDFTSGGTTPTISVYRWNNGALVQLPANNALYAANVNHVTYPAPAGFTYRASNGSLDYAPNLFYEGAIDLAGMNIASCFSYFLVETRNSQSITASLQDFTSGTFNALPPTPEATVVQPSCTVTTGTLNVTDPVLGYVYTLTGTKPVRAAVSNTTGIFAGTLPGDYSLVAAQRTCLSGARSVTVNPQPLTPAAPSLDKVDPTCTVSTGTVTITSATTGLTFSLDNGTYAAYPAGGYTGQAAGPHTVTSKNGDGCISAVASISIGAQPPTPATPTLGKADPTCTLSTGTVTVTSATAGLQFKLDAGSFAAYPAGGYTGLAAGPHTVTAKNTDGCVSPAASITLNAQPPTPTTPTLGKVDPTCAVSTGTVTITSGTTGLTFSLDNGTYAAYPAGGYTGQAAGPHTVTAKNSDGCISPAASITISAQPATPARPVVTIQEATLCGPLTAPKLTVSCPLTGYTYTVTQTGVAGSQTAVYGGSGALEFTLQAGKGFSITTTSPAGSGGCTSAATNCSNYTLNACPVSNFSVSAPSTVSSSLRDIETQAYPNPTSHDATINFVVPQRGHVVLTVYNAMGARIATLFDGESQAGEAHSVVLRGALLASGTYYYKVTANGKTKTSRVLLVK</sequence>
<organism evidence="2 3">
    <name type="scientific">Hymenobacter properus</name>
    <dbReference type="NCBI Taxonomy" id="2791026"/>
    <lineage>
        <taxon>Bacteria</taxon>
        <taxon>Pseudomonadati</taxon>
        <taxon>Bacteroidota</taxon>
        <taxon>Cytophagia</taxon>
        <taxon>Cytophagales</taxon>
        <taxon>Hymenobacteraceae</taxon>
        <taxon>Hymenobacter</taxon>
    </lineage>
</organism>
<reference evidence="2 3" key="1">
    <citation type="submission" date="2020-11" db="EMBL/GenBank/DDBJ databases">
        <authorList>
            <person name="Kim M.K."/>
        </authorList>
    </citation>
    <scope>NUCLEOTIDE SEQUENCE [LARGE SCALE GENOMIC DNA]</scope>
    <source>
        <strain evidence="2 3">BT439</strain>
    </source>
</reference>
<evidence type="ECO:0000313" key="3">
    <source>
        <dbReference type="Proteomes" id="UP000645610"/>
    </source>
</evidence>
<evidence type="ECO:0000256" key="1">
    <source>
        <dbReference type="SAM" id="SignalP"/>
    </source>
</evidence>
<evidence type="ECO:0000313" key="2">
    <source>
        <dbReference type="EMBL" id="MBF9141132.1"/>
    </source>
</evidence>
<dbReference type="Gene3D" id="2.60.40.4070">
    <property type="match status" value="1"/>
</dbReference>
<dbReference type="AlphaFoldDB" id="A0A931FHJ4"/>
<accession>A0A931FHJ4</accession>
<protein>
    <submittedName>
        <fullName evidence="2">T9SS type A sorting domain-containing protein</fullName>
    </submittedName>
</protein>
<dbReference type="Proteomes" id="UP000645610">
    <property type="component" value="Unassembled WGS sequence"/>
</dbReference>